<evidence type="ECO:0000313" key="10">
    <source>
        <dbReference type="EMBL" id="KAA0156615.1"/>
    </source>
</evidence>
<keyword evidence="6" id="KW-0833">Ubl conjugation pathway</keyword>
<name>A0A5A8CU59_CAFRO</name>
<accession>A0A5A8CU59</accession>
<feature type="domain" description="Mind bomb SH3 repeat" evidence="9">
    <location>
        <begin position="766"/>
        <end position="823"/>
    </location>
</feature>
<feature type="domain" description="Mind bomb SH3 repeat" evidence="9">
    <location>
        <begin position="1326"/>
        <end position="1383"/>
    </location>
</feature>
<feature type="domain" description="Mind bomb SH3 repeat" evidence="9">
    <location>
        <begin position="900"/>
        <end position="957"/>
    </location>
</feature>
<feature type="domain" description="Mind bomb SH3 repeat" evidence="9">
    <location>
        <begin position="632"/>
        <end position="689"/>
    </location>
</feature>
<evidence type="ECO:0000256" key="3">
    <source>
        <dbReference type="ARBA" id="ARBA00022723"/>
    </source>
</evidence>
<reference evidence="10 11" key="1">
    <citation type="submission" date="2019-07" db="EMBL/GenBank/DDBJ databases">
        <title>Genomes of Cafeteria roenbergensis.</title>
        <authorList>
            <person name="Fischer M.G."/>
            <person name="Hackl T."/>
            <person name="Roman M."/>
        </authorList>
    </citation>
    <scope>NUCLEOTIDE SEQUENCE [LARGE SCALE GENOMIC DNA]</scope>
    <source>
        <strain evidence="10 11">BVI</strain>
    </source>
</reference>
<feature type="domain" description="Mind bomb SH3 repeat" evidence="9">
    <location>
        <begin position="1393"/>
        <end position="1450"/>
    </location>
</feature>
<gene>
    <name evidence="10" type="ORF">FNF29_00726</name>
</gene>
<feature type="domain" description="Mind bomb SH3 repeat" evidence="9">
    <location>
        <begin position="498"/>
        <end position="555"/>
    </location>
</feature>
<dbReference type="GO" id="GO:0004842">
    <property type="term" value="F:ubiquitin-protein transferase activity"/>
    <property type="evidence" value="ECO:0007669"/>
    <property type="project" value="InterPro"/>
</dbReference>
<dbReference type="UniPathway" id="UPA00143"/>
<feature type="domain" description="Mind bomb SH3 repeat" evidence="9">
    <location>
        <begin position="431"/>
        <end position="488"/>
    </location>
</feature>
<evidence type="ECO:0000256" key="4">
    <source>
        <dbReference type="ARBA" id="ARBA00022737"/>
    </source>
</evidence>
<proteinExistence type="predicted"/>
<evidence type="ECO:0000256" key="8">
    <source>
        <dbReference type="SAM" id="MobiDB-lite"/>
    </source>
</evidence>
<dbReference type="GO" id="GO:0009738">
    <property type="term" value="P:abscisic acid-activated signaling pathway"/>
    <property type="evidence" value="ECO:0007669"/>
    <property type="project" value="InterPro"/>
</dbReference>
<keyword evidence="7" id="KW-0862">Zinc</keyword>
<dbReference type="GO" id="GO:0006952">
    <property type="term" value="P:defense response"/>
    <property type="evidence" value="ECO:0007669"/>
    <property type="project" value="InterPro"/>
</dbReference>
<dbReference type="Pfam" id="PF18346">
    <property type="entry name" value="SH3_15"/>
    <property type="match status" value="22"/>
</dbReference>
<feature type="region of interest" description="Disordered" evidence="8">
    <location>
        <begin position="1522"/>
        <end position="1551"/>
    </location>
</feature>
<feature type="domain" description="Mind bomb SH3 repeat" evidence="9">
    <location>
        <begin position="364"/>
        <end position="421"/>
    </location>
</feature>
<keyword evidence="4" id="KW-0677">Repeat</keyword>
<feature type="domain" description="Mind bomb SH3 repeat" evidence="9">
    <location>
        <begin position="1125"/>
        <end position="1182"/>
    </location>
</feature>
<feature type="domain" description="Mind bomb SH3 repeat" evidence="9">
    <location>
        <begin position="565"/>
        <end position="622"/>
    </location>
</feature>
<feature type="domain" description="Mind bomb SH3 repeat" evidence="9">
    <location>
        <begin position="1460"/>
        <end position="1517"/>
    </location>
</feature>
<evidence type="ECO:0000259" key="9">
    <source>
        <dbReference type="Pfam" id="PF18346"/>
    </source>
</evidence>
<feature type="domain" description="Mind bomb SH3 repeat" evidence="9">
    <location>
        <begin position="1259"/>
        <end position="1316"/>
    </location>
</feature>
<dbReference type="PANTHER" id="PTHR46960">
    <property type="entry name" value="E3 UBIQUITIN-PROTEIN LIGASE KEG"/>
    <property type="match status" value="1"/>
</dbReference>
<dbReference type="EMBL" id="VLTN01000003">
    <property type="protein sequence ID" value="KAA0156615.1"/>
    <property type="molecule type" value="Genomic_DNA"/>
</dbReference>
<evidence type="ECO:0000256" key="5">
    <source>
        <dbReference type="ARBA" id="ARBA00022771"/>
    </source>
</evidence>
<feature type="domain" description="Mind bomb SH3 repeat" evidence="9">
    <location>
        <begin position="1058"/>
        <end position="1115"/>
    </location>
</feature>
<evidence type="ECO:0000256" key="7">
    <source>
        <dbReference type="ARBA" id="ARBA00022833"/>
    </source>
</evidence>
<evidence type="ECO:0000256" key="1">
    <source>
        <dbReference type="ARBA" id="ARBA00004906"/>
    </source>
</evidence>
<feature type="domain" description="Mind bomb SH3 repeat" evidence="9">
    <location>
        <begin position="297"/>
        <end position="354"/>
    </location>
</feature>
<keyword evidence="2" id="KW-0808">Transferase</keyword>
<keyword evidence="3" id="KW-0479">Metal-binding</keyword>
<dbReference type="PANTHER" id="PTHR46960:SF1">
    <property type="entry name" value="E3 UBIQUITIN-PROTEIN LIGASE KEG"/>
    <property type="match status" value="1"/>
</dbReference>
<evidence type="ECO:0000313" key="11">
    <source>
        <dbReference type="Proteomes" id="UP000323011"/>
    </source>
</evidence>
<feature type="domain" description="Mind bomb SH3 repeat" evidence="9">
    <location>
        <begin position="833"/>
        <end position="890"/>
    </location>
</feature>
<dbReference type="InterPro" id="IPR044584">
    <property type="entry name" value="KEG"/>
</dbReference>
<comment type="pathway">
    <text evidence="1">Protein modification; protein ubiquitination.</text>
</comment>
<dbReference type="InterPro" id="IPR040847">
    <property type="entry name" value="SH3_15"/>
</dbReference>
<feature type="domain" description="Mind bomb SH3 repeat" evidence="9">
    <location>
        <begin position="96"/>
        <end position="153"/>
    </location>
</feature>
<comment type="caution">
    <text evidence="10">The sequence shown here is derived from an EMBL/GenBank/DDBJ whole genome shotgun (WGS) entry which is preliminary data.</text>
</comment>
<feature type="domain" description="Mind bomb SH3 repeat" evidence="9">
    <location>
        <begin position="967"/>
        <end position="1048"/>
    </location>
</feature>
<feature type="domain" description="Mind bomb SH3 repeat" evidence="9">
    <location>
        <begin position="230"/>
        <end position="283"/>
    </location>
</feature>
<evidence type="ECO:0000256" key="2">
    <source>
        <dbReference type="ARBA" id="ARBA00022679"/>
    </source>
</evidence>
<protein>
    <recommendedName>
        <fullName evidence="9">Mind bomb SH3 repeat domain-containing protein</fullName>
    </recommendedName>
</protein>
<sequence>MRVDFPGKNSNWLADPSEMELAPAGSGAFSVGARVRVKPSVSSPKYGWGSVSAGDVGTVKSVESDSRMRVDFPGKNSNWLADPSEMELAPAGSGAFSVGARVRVKPSVSSPKYGWGSVSAGDVGTVKSVESDSRMRVDFPGKNSNWLADPSEMELAPAGSGAFSPGDSVRVKPSVSSPKYGWGPVSAGDVGTVTGFDSDGDVLVHFPGKSSRWTGFPPEMELVSGGACAFAVGARVRVKPSVSSPKYGWGPVSAEDVGTIVRLDSDGDIVVNFPGKHSSWTGVQSEMELAPAGSGAFSVGARVRVKPSVSSPKYGWGSVSAGDVGTVKSVESDSRMRVDFPGKNSNWLADPSEMELAPAGSGAFSVGARVRVKPSVSSPKYGWGSVSAGDVGTVKSVESDSRMRVDFPGKNSNWLADPSEMELAPAGSGAFSVGARVRVKPSVSSPKYGWGSVSAGDVGTVKSVESDSRMRVDFPGKNSNWLADPSEMELAPAGSGAFSVGARVRVKPSVSSPKYGWGPVSAGDVGTIVGFDSDGDMQVNFPGKASSWTGFPPEMELVSGGAGAFSVGARVRVKPSVSSPKYGWGSVSAGDVGTVKSVESDSRMRVDFPGKNSNWLADPSEMELAPAGSGAFSVGARVRVKPSVSSPKYGWGSVSAGDVGTVKSVESDSRMRVDFPGKNSNWLADPSEMELAPAGSGAFSVGARVRVKPSVSSPKYGWGPVSAEDVGTIVRLDSDGDIVVNFPGKHSSWTGVQSEMELVSGGAGAFSVGARVRVKPSVSSPKYGWGSVSAGDVGTVKSVESDSRMRVDFPGKNSNWLADPSEMELAPAGSGAFSVGARVRVKPSVSSPKYGWGPVSAGDVGTIVGFDSDGDMQVNFPGKASSWTGFPPEMELVSGGAGAFSVGARVRVKPSVSSPKYGWGSVSAGDVGTVKSVESDSRMRVDFPGKNSNWLADPSEMELAPAGSGAFSVGARVRVKPSVSSPKYGWGSVSAGDVGTVKSVESDSRMRYGWGSVSAGDVGTVKSVESDSRMRVDFPGKNSNWLADPSEMELAPAGSGAFSVGARVRVKPSVSSPKYGWGSVSAGDVGTVKSVESDSRMRVDFPGKNSNWLADPSEMELAPAGSGAFSVGARVRVKPSVSSPKYGWGSVSAGDVGTVKSVESDSRMRVDFPGKNSNWLADPSEMELAPAGSGAFSVGARVRVKPSVSSPKYGWGSVSAGDVGTVKSVESDSRMRVDFPGKNSNWLADPSEMELAPAGSGAFSVGARVRVKPSVSSPKYGWGPVSAGDVGTIVGFDSDGDMQVNFPGKASSWTGFPPEMELVSGGAGAFSVGARVRVKPSVSSPKYGWGSVSAGDVGTVKSVESDSRMRVDFPGKNSNWLADPSEMELAPAGSGAFSVGARVRVKPSVSSPKYGWGPVSAGDVGTIVGFDSDGDMQVNFPGKASSWTGFPPEMELVSGGAGAFSVGARVRVKPSVSSPKYGWGSVSAGDVGTVKSVESDSRMRVDFPGKNSNWLADPSEMELAVTAGTASTPTSATTGSPAQGTPSSGLAVGQRVRVKASVSEPRYGWGSVSRGDVGVLSSFDADGDARVAFSSHDGWIGHPDDLELA</sequence>
<feature type="domain" description="Mind bomb SH3 repeat" evidence="9">
    <location>
        <begin position="29"/>
        <end position="86"/>
    </location>
</feature>
<feature type="compositionally biased region" description="Low complexity" evidence="8">
    <location>
        <begin position="1522"/>
        <end position="1538"/>
    </location>
</feature>
<evidence type="ECO:0000256" key="6">
    <source>
        <dbReference type="ARBA" id="ARBA00022786"/>
    </source>
</evidence>
<feature type="domain" description="Mind bomb SH3 repeat" evidence="9">
    <location>
        <begin position="1192"/>
        <end position="1249"/>
    </location>
</feature>
<keyword evidence="5" id="KW-0863">Zinc-finger</keyword>
<dbReference type="GO" id="GO:0016567">
    <property type="term" value="P:protein ubiquitination"/>
    <property type="evidence" value="ECO:0007669"/>
    <property type="project" value="UniProtKB-UniPathway"/>
</dbReference>
<organism evidence="10 11">
    <name type="scientific">Cafeteria roenbergensis</name>
    <name type="common">Marine flagellate</name>
    <dbReference type="NCBI Taxonomy" id="33653"/>
    <lineage>
        <taxon>Eukaryota</taxon>
        <taxon>Sar</taxon>
        <taxon>Stramenopiles</taxon>
        <taxon>Bigyra</taxon>
        <taxon>Opalozoa</taxon>
        <taxon>Bicosoecida</taxon>
        <taxon>Cafeteriaceae</taxon>
        <taxon>Cafeteria</taxon>
    </lineage>
</organism>
<dbReference type="Proteomes" id="UP000323011">
    <property type="component" value="Unassembled WGS sequence"/>
</dbReference>
<feature type="domain" description="Mind bomb SH3 repeat" evidence="9">
    <location>
        <begin position="699"/>
        <end position="752"/>
    </location>
</feature>
<feature type="domain" description="Mind bomb SH3 repeat" evidence="9">
    <location>
        <begin position="163"/>
        <end position="220"/>
    </location>
</feature>
<keyword evidence="11" id="KW-1185">Reference proteome</keyword>
<dbReference type="GO" id="GO:0008270">
    <property type="term" value="F:zinc ion binding"/>
    <property type="evidence" value="ECO:0007669"/>
    <property type="project" value="UniProtKB-KW"/>
</dbReference>